<dbReference type="InterPro" id="IPR051533">
    <property type="entry name" value="WaaL-like"/>
</dbReference>
<feature type="transmembrane region" description="Helical" evidence="5">
    <location>
        <begin position="36"/>
        <end position="53"/>
    </location>
</feature>
<dbReference type="Proteomes" id="UP000676917">
    <property type="component" value="Unassembled WGS sequence"/>
</dbReference>
<feature type="domain" description="O-antigen ligase-related" evidence="6">
    <location>
        <begin position="203"/>
        <end position="346"/>
    </location>
</feature>
<feature type="transmembrane region" description="Helical" evidence="5">
    <location>
        <begin position="339"/>
        <end position="361"/>
    </location>
</feature>
<evidence type="ECO:0000256" key="4">
    <source>
        <dbReference type="ARBA" id="ARBA00023136"/>
    </source>
</evidence>
<proteinExistence type="predicted"/>
<dbReference type="GO" id="GO:0016020">
    <property type="term" value="C:membrane"/>
    <property type="evidence" value="ECO:0007669"/>
    <property type="project" value="UniProtKB-SubCell"/>
</dbReference>
<keyword evidence="8" id="KW-1185">Reference proteome</keyword>
<evidence type="ECO:0000313" key="7">
    <source>
        <dbReference type="EMBL" id="GIO26974.1"/>
    </source>
</evidence>
<feature type="transmembrane region" description="Helical" evidence="5">
    <location>
        <begin position="393"/>
        <end position="411"/>
    </location>
</feature>
<keyword evidence="3 5" id="KW-1133">Transmembrane helix</keyword>
<protein>
    <recommendedName>
        <fullName evidence="6">O-antigen ligase-related domain-containing protein</fullName>
    </recommendedName>
</protein>
<feature type="transmembrane region" description="Helical" evidence="5">
    <location>
        <begin position="242"/>
        <end position="259"/>
    </location>
</feature>
<feature type="transmembrane region" description="Helical" evidence="5">
    <location>
        <begin position="368"/>
        <end position="387"/>
    </location>
</feature>
<evidence type="ECO:0000256" key="3">
    <source>
        <dbReference type="ARBA" id="ARBA00022989"/>
    </source>
</evidence>
<dbReference type="AlphaFoldDB" id="A0A919X738"/>
<dbReference type="PANTHER" id="PTHR37422:SF13">
    <property type="entry name" value="LIPOPOLYSACCHARIDE BIOSYNTHESIS PROTEIN PA4999-RELATED"/>
    <property type="match status" value="1"/>
</dbReference>
<feature type="transmembrane region" description="Helical" evidence="5">
    <location>
        <begin position="220"/>
        <end position="237"/>
    </location>
</feature>
<evidence type="ECO:0000256" key="1">
    <source>
        <dbReference type="ARBA" id="ARBA00004141"/>
    </source>
</evidence>
<accession>A0A919X738</accession>
<comment type="subcellular location">
    <subcellularLocation>
        <location evidence="1">Membrane</location>
        <topology evidence="1">Multi-pass membrane protein</topology>
    </subcellularLocation>
</comment>
<evidence type="ECO:0000259" key="6">
    <source>
        <dbReference type="Pfam" id="PF04932"/>
    </source>
</evidence>
<feature type="transmembrane region" description="Helical" evidence="5">
    <location>
        <begin position="137"/>
        <end position="155"/>
    </location>
</feature>
<evidence type="ECO:0000256" key="5">
    <source>
        <dbReference type="SAM" id="Phobius"/>
    </source>
</evidence>
<reference evidence="7" key="1">
    <citation type="submission" date="2021-03" db="EMBL/GenBank/DDBJ databases">
        <title>Antimicrobial resistance genes in bacteria isolated from Japanese honey, and their potential for conferring macrolide and lincosamide resistance in the American foulbrood pathogen Paenibacillus larvae.</title>
        <authorList>
            <person name="Okamoto M."/>
            <person name="Kumagai M."/>
            <person name="Kanamori H."/>
            <person name="Takamatsu D."/>
        </authorList>
    </citation>
    <scope>NUCLEOTIDE SEQUENCE</scope>
    <source>
        <strain evidence="7">J43TS3</strain>
    </source>
</reference>
<gene>
    <name evidence="7" type="ORF">J43TS3_15850</name>
</gene>
<comment type="caution">
    <text evidence="7">The sequence shown here is derived from an EMBL/GenBank/DDBJ whole genome shotgun (WGS) entry which is preliminary data.</text>
</comment>
<name>A0A919X738_9BACI</name>
<dbReference type="Pfam" id="PF04932">
    <property type="entry name" value="Wzy_C"/>
    <property type="match status" value="1"/>
</dbReference>
<dbReference type="PANTHER" id="PTHR37422">
    <property type="entry name" value="TEICHURONIC ACID BIOSYNTHESIS PROTEIN TUAE"/>
    <property type="match status" value="1"/>
</dbReference>
<keyword evidence="4 5" id="KW-0472">Membrane</keyword>
<evidence type="ECO:0000256" key="2">
    <source>
        <dbReference type="ARBA" id="ARBA00022692"/>
    </source>
</evidence>
<feature type="transmembrane region" description="Helical" evidence="5">
    <location>
        <begin position="94"/>
        <end position="117"/>
    </location>
</feature>
<dbReference type="InterPro" id="IPR007016">
    <property type="entry name" value="O-antigen_ligase-rel_domated"/>
</dbReference>
<feature type="transmembrane region" description="Helical" evidence="5">
    <location>
        <begin position="198"/>
        <end position="214"/>
    </location>
</feature>
<organism evidence="7 8">
    <name type="scientific">Ornithinibacillus bavariensis</name>
    <dbReference type="NCBI Taxonomy" id="545502"/>
    <lineage>
        <taxon>Bacteria</taxon>
        <taxon>Bacillati</taxon>
        <taxon>Bacillota</taxon>
        <taxon>Bacilli</taxon>
        <taxon>Bacillales</taxon>
        <taxon>Bacillaceae</taxon>
        <taxon>Ornithinibacillus</taxon>
    </lineage>
</organism>
<feature type="transmembrane region" description="Helical" evidence="5">
    <location>
        <begin position="12"/>
        <end position="30"/>
    </location>
</feature>
<feature type="transmembrane region" description="Helical" evidence="5">
    <location>
        <begin position="175"/>
        <end position="193"/>
    </location>
</feature>
<sequence>MHLLIRRIDLFLIGLLICCIPFMFHLNLIIEWNVSYGDMLMVAILIWLIANKENNAIIAIVIRKYYLIILYSLLLIYCCILSMVNYFTNIFVDIPYGISSVVKLTINFLYIIVFLIFLEKYKEALLQHILRWWKYTAIAISIICIGSVILYRMGIENGLTLDGRAQATLNDPNLAALYLIVSFSIIALSSIYLQKRTVINSSMVIVLVALFSTASRGGTLSIMLGLSFVLYLCFIAGRIKELILFICVIGIFSSVMYWVHSTSDVISFAIERVSNIGSNGDGTSYRIFLWKSALEMWAKNPFLGVGIGQYISYSPEIFGYSLTNIPHNTYLSFLSETGIIGFSAFIWFPVYLITKLIVGLISYGEKKYFYLLIGLIAVAIQALSINIENIRFIWLFIAISYVVVDKSYIPYTNQ</sequence>
<feature type="transmembrane region" description="Helical" evidence="5">
    <location>
        <begin position="65"/>
        <end position="88"/>
    </location>
</feature>
<evidence type="ECO:0000313" key="8">
    <source>
        <dbReference type="Proteomes" id="UP000676917"/>
    </source>
</evidence>
<dbReference type="RefSeq" id="WP_212920461.1">
    <property type="nucleotide sequence ID" value="NZ_BORP01000002.1"/>
</dbReference>
<keyword evidence="2 5" id="KW-0812">Transmembrane</keyword>
<dbReference type="EMBL" id="BORP01000002">
    <property type="protein sequence ID" value="GIO26974.1"/>
    <property type="molecule type" value="Genomic_DNA"/>
</dbReference>